<dbReference type="EMBL" id="BAABFL010000420">
    <property type="protein sequence ID" value="GAA4650774.1"/>
    <property type="molecule type" value="Genomic_DNA"/>
</dbReference>
<protein>
    <submittedName>
        <fullName evidence="3">Peroxiredoxin-like family protein</fullName>
    </submittedName>
</protein>
<dbReference type="Pfam" id="PF00578">
    <property type="entry name" value="AhpC-TSA"/>
    <property type="match status" value="1"/>
</dbReference>
<evidence type="ECO:0000256" key="1">
    <source>
        <dbReference type="SAM" id="Coils"/>
    </source>
</evidence>
<feature type="coiled-coil region" evidence="1">
    <location>
        <begin position="50"/>
        <end position="77"/>
    </location>
</feature>
<dbReference type="PROSITE" id="PS51352">
    <property type="entry name" value="THIOREDOXIN_2"/>
    <property type="match status" value="1"/>
</dbReference>
<keyword evidence="4" id="KW-1185">Reference proteome</keyword>
<organism evidence="3 4">
    <name type="scientific">Kistimonas scapharcae</name>
    <dbReference type="NCBI Taxonomy" id="1036133"/>
    <lineage>
        <taxon>Bacteria</taxon>
        <taxon>Pseudomonadati</taxon>
        <taxon>Pseudomonadota</taxon>
        <taxon>Gammaproteobacteria</taxon>
        <taxon>Oceanospirillales</taxon>
        <taxon>Endozoicomonadaceae</taxon>
        <taxon>Kistimonas</taxon>
    </lineage>
</organism>
<feature type="domain" description="Thioredoxin" evidence="2">
    <location>
        <begin position="6"/>
        <end position="162"/>
    </location>
</feature>
<sequence>MGVYKLAAAAPFPNITLPTLESTSHTLGQPQEGFEWCMVVIYRGKHCPLCTRYLNQLETLKQRLHNLKVDLVAASADSREQLSEHMQQLSISFPVTYGLTVEHMHQLGLYISSPRSPQETDHPFSEPGLFVINEHGVVQVIDISNSPSFRPELETVIAGAYSGLLEHRFWST</sequence>
<dbReference type="InterPro" id="IPR036249">
    <property type="entry name" value="Thioredoxin-like_sf"/>
</dbReference>
<evidence type="ECO:0000313" key="4">
    <source>
        <dbReference type="Proteomes" id="UP001500604"/>
    </source>
</evidence>
<evidence type="ECO:0000313" key="3">
    <source>
        <dbReference type="EMBL" id="GAA4650774.1"/>
    </source>
</evidence>
<dbReference type="InterPro" id="IPR000866">
    <property type="entry name" value="AhpC/TSA"/>
</dbReference>
<dbReference type="Gene3D" id="3.40.30.10">
    <property type="entry name" value="Glutaredoxin"/>
    <property type="match status" value="1"/>
</dbReference>
<comment type="caution">
    <text evidence="3">The sequence shown here is derived from an EMBL/GenBank/DDBJ whole genome shotgun (WGS) entry which is preliminary data.</text>
</comment>
<gene>
    <name evidence="3" type="ORF">GCM10023116_30570</name>
</gene>
<proteinExistence type="predicted"/>
<accession>A0ABP8V5T3</accession>
<name>A0ABP8V5T3_9GAMM</name>
<reference evidence="4" key="1">
    <citation type="journal article" date="2019" name="Int. J. Syst. Evol. Microbiol.">
        <title>The Global Catalogue of Microorganisms (GCM) 10K type strain sequencing project: providing services to taxonomists for standard genome sequencing and annotation.</title>
        <authorList>
            <consortium name="The Broad Institute Genomics Platform"/>
            <consortium name="The Broad Institute Genome Sequencing Center for Infectious Disease"/>
            <person name="Wu L."/>
            <person name="Ma J."/>
        </authorList>
    </citation>
    <scope>NUCLEOTIDE SEQUENCE [LARGE SCALE GENOMIC DNA]</scope>
    <source>
        <strain evidence="4">JCM 17805</strain>
    </source>
</reference>
<dbReference type="SUPFAM" id="SSF52833">
    <property type="entry name" value="Thioredoxin-like"/>
    <property type="match status" value="1"/>
</dbReference>
<dbReference type="Proteomes" id="UP001500604">
    <property type="component" value="Unassembled WGS sequence"/>
</dbReference>
<dbReference type="InterPro" id="IPR013766">
    <property type="entry name" value="Thioredoxin_domain"/>
</dbReference>
<evidence type="ECO:0000259" key="2">
    <source>
        <dbReference type="PROSITE" id="PS51352"/>
    </source>
</evidence>
<keyword evidence="1" id="KW-0175">Coiled coil</keyword>